<feature type="compositionally biased region" description="Acidic residues" evidence="1">
    <location>
        <begin position="463"/>
        <end position="497"/>
    </location>
</feature>
<feature type="region of interest" description="Disordered" evidence="1">
    <location>
        <begin position="442"/>
        <end position="543"/>
    </location>
</feature>
<feature type="compositionally biased region" description="Low complexity" evidence="1">
    <location>
        <begin position="333"/>
        <end position="349"/>
    </location>
</feature>
<evidence type="ECO:0000256" key="1">
    <source>
        <dbReference type="SAM" id="MobiDB-lite"/>
    </source>
</evidence>
<keyword evidence="3" id="KW-1185">Reference proteome</keyword>
<feature type="compositionally biased region" description="Low complexity" evidence="1">
    <location>
        <begin position="588"/>
        <end position="604"/>
    </location>
</feature>
<feature type="compositionally biased region" description="Basic residues" evidence="1">
    <location>
        <begin position="74"/>
        <end position="91"/>
    </location>
</feature>
<feature type="compositionally biased region" description="Pro residues" evidence="1">
    <location>
        <begin position="106"/>
        <end position="115"/>
    </location>
</feature>
<dbReference type="AlphaFoldDB" id="A0A0L0S1X5"/>
<organism evidence="2 3">
    <name type="scientific">Allomyces macrogynus (strain ATCC 38327)</name>
    <name type="common">Allomyces javanicus var. macrogynus</name>
    <dbReference type="NCBI Taxonomy" id="578462"/>
    <lineage>
        <taxon>Eukaryota</taxon>
        <taxon>Fungi</taxon>
        <taxon>Fungi incertae sedis</taxon>
        <taxon>Blastocladiomycota</taxon>
        <taxon>Blastocladiomycetes</taxon>
        <taxon>Blastocladiales</taxon>
        <taxon>Blastocladiaceae</taxon>
        <taxon>Allomyces</taxon>
    </lineage>
</organism>
<feature type="compositionally biased region" description="Pro residues" evidence="1">
    <location>
        <begin position="575"/>
        <end position="587"/>
    </location>
</feature>
<feature type="compositionally biased region" description="Basic and acidic residues" evidence="1">
    <location>
        <begin position="730"/>
        <end position="743"/>
    </location>
</feature>
<dbReference type="VEuPathDB" id="FungiDB:AMAG_17910"/>
<name>A0A0L0S1X5_ALLM3</name>
<evidence type="ECO:0000313" key="3">
    <source>
        <dbReference type="Proteomes" id="UP000054350"/>
    </source>
</evidence>
<accession>A0A0L0S1X5</accession>
<dbReference type="OrthoDB" id="5596972at2759"/>
<reference evidence="3" key="2">
    <citation type="submission" date="2009-11" db="EMBL/GenBank/DDBJ databases">
        <title>The Genome Sequence of Allomyces macrogynus strain ATCC 38327.</title>
        <authorList>
            <consortium name="The Broad Institute Genome Sequencing Platform"/>
            <person name="Russ C."/>
            <person name="Cuomo C."/>
            <person name="Shea T."/>
            <person name="Young S.K."/>
            <person name="Zeng Q."/>
            <person name="Koehrsen M."/>
            <person name="Haas B."/>
            <person name="Borodovsky M."/>
            <person name="Guigo R."/>
            <person name="Alvarado L."/>
            <person name="Berlin A."/>
            <person name="Borenstein D."/>
            <person name="Chen Z."/>
            <person name="Engels R."/>
            <person name="Freedman E."/>
            <person name="Gellesch M."/>
            <person name="Goldberg J."/>
            <person name="Griggs A."/>
            <person name="Gujja S."/>
            <person name="Heiman D."/>
            <person name="Hepburn T."/>
            <person name="Howarth C."/>
            <person name="Jen D."/>
            <person name="Larson L."/>
            <person name="Lewis B."/>
            <person name="Mehta T."/>
            <person name="Park D."/>
            <person name="Pearson M."/>
            <person name="Roberts A."/>
            <person name="Saif S."/>
            <person name="Shenoy N."/>
            <person name="Sisk P."/>
            <person name="Stolte C."/>
            <person name="Sykes S."/>
            <person name="Walk T."/>
            <person name="White J."/>
            <person name="Yandava C."/>
            <person name="Burger G."/>
            <person name="Gray M.W."/>
            <person name="Holland P.W.H."/>
            <person name="King N."/>
            <person name="Lang F.B.F."/>
            <person name="Roger A.J."/>
            <person name="Ruiz-Trillo I."/>
            <person name="Lander E."/>
            <person name="Nusbaum C."/>
        </authorList>
    </citation>
    <scope>NUCLEOTIDE SEQUENCE [LARGE SCALE GENOMIC DNA]</scope>
    <source>
        <strain evidence="3">ATCC 38327</strain>
    </source>
</reference>
<feature type="region of interest" description="Disordered" evidence="1">
    <location>
        <begin position="44"/>
        <end position="121"/>
    </location>
</feature>
<feature type="compositionally biased region" description="Low complexity" evidence="1">
    <location>
        <begin position="53"/>
        <end position="67"/>
    </location>
</feature>
<feature type="compositionally biased region" description="Pro residues" evidence="1">
    <location>
        <begin position="448"/>
        <end position="458"/>
    </location>
</feature>
<feature type="region of interest" description="Disordered" evidence="1">
    <location>
        <begin position="558"/>
        <end position="641"/>
    </location>
</feature>
<sequence>MMTVGRRFFVLRAKSHPHPPAAVAAAPAADARALHHDTATPVDAAVANRPHQTDTPDPVLDDAATPADPDPASRKKRRALRFPKLSVRRPSKPPPATRDHHDPGLDEPPPTPAVPPSALTEALGDGIDDVALVLAAALHEEPSAMDDAVSTSDDDTFWDPPSDAAVAAADANDLAPTAAAAGRPRRALAPPVPLSLATRNLATPPVGTPATSAVATVPPTLVFTAPLPPPGRASDALVETAAPVAHAHRPHRALAAWVHIMTMLAVAAWQYVQACRWLHHPALVDAVHRTRGDPDQINWLSPLTYVALLTYPIPDAAGGGKDRAVGGAGEDVPNGSGAVAPANGAGAASRTKRPQQSTERRAKFSTLRDTHIVQQRRRNVLALTLYTLTMRWVSADAFIVLMLASQALLLYFMKNSRRINLQMAKTNLKNRVGWAKQWAGGLFRRHTPQPPPSPPRTPAPVTDADDLDLDSDDQDDSSPGGADDDDENHLADTEEDPVPPRARGARRDNSESPATTPRIRRRMPIPFRRSTPPPPPPAGPSLAVVAAATQNRRITLFRRSHSTPVSPAAQHAALPPLPLPFDPPPVPSLRAAVSSSVPASTVSVETRRAAHHAVGADSDTGHGASSLAASSPPSSSSRLSVASLVRAPSSNALARTPLAPVPEAGCGADAAPAAEPDAVQRESCSDAVAVVDDTAAPGLVVIRAPVLPSDSSYYSLGDSGSAATHVSDSAARHKVDESHDHITNELVVPPVTPGSDRAASTRRQSAKAAVVGKARDLWSHVKGGSGGHHGSHAGAGET</sequence>
<feature type="region of interest" description="Disordered" evidence="1">
    <location>
        <begin position="720"/>
        <end position="744"/>
    </location>
</feature>
<proteinExistence type="predicted"/>
<reference evidence="2 3" key="1">
    <citation type="submission" date="2009-11" db="EMBL/GenBank/DDBJ databases">
        <title>Annotation of Allomyces macrogynus ATCC 38327.</title>
        <authorList>
            <consortium name="The Broad Institute Genome Sequencing Platform"/>
            <person name="Russ C."/>
            <person name="Cuomo C."/>
            <person name="Burger G."/>
            <person name="Gray M.W."/>
            <person name="Holland P.W.H."/>
            <person name="King N."/>
            <person name="Lang F.B.F."/>
            <person name="Roger A.J."/>
            <person name="Ruiz-Trillo I."/>
            <person name="Young S.K."/>
            <person name="Zeng Q."/>
            <person name="Gargeya S."/>
            <person name="Fitzgerald M."/>
            <person name="Haas B."/>
            <person name="Abouelleil A."/>
            <person name="Alvarado L."/>
            <person name="Arachchi H.M."/>
            <person name="Berlin A."/>
            <person name="Chapman S.B."/>
            <person name="Gearin G."/>
            <person name="Goldberg J."/>
            <person name="Griggs A."/>
            <person name="Gujja S."/>
            <person name="Hansen M."/>
            <person name="Heiman D."/>
            <person name="Howarth C."/>
            <person name="Larimer J."/>
            <person name="Lui A."/>
            <person name="MacDonald P.J.P."/>
            <person name="McCowen C."/>
            <person name="Montmayeur A."/>
            <person name="Murphy C."/>
            <person name="Neiman D."/>
            <person name="Pearson M."/>
            <person name="Priest M."/>
            <person name="Roberts A."/>
            <person name="Saif S."/>
            <person name="Shea T."/>
            <person name="Sisk P."/>
            <person name="Stolte C."/>
            <person name="Sykes S."/>
            <person name="Wortman J."/>
            <person name="Nusbaum C."/>
            <person name="Birren B."/>
        </authorList>
    </citation>
    <scope>NUCLEOTIDE SEQUENCE [LARGE SCALE GENOMIC DNA]</scope>
    <source>
        <strain evidence="2 3">ATCC 38327</strain>
    </source>
</reference>
<gene>
    <name evidence="2" type="ORF">AMAG_17910</name>
</gene>
<protein>
    <submittedName>
        <fullName evidence="2">Uncharacterized protein</fullName>
    </submittedName>
</protein>
<dbReference type="EMBL" id="GG745330">
    <property type="protein sequence ID" value="KNE56364.1"/>
    <property type="molecule type" value="Genomic_DNA"/>
</dbReference>
<feature type="region of interest" description="Disordered" evidence="1">
    <location>
        <begin position="777"/>
        <end position="798"/>
    </location>
</feature>
<feature type="region of interest" description="Disordered" evidence="1">
    <location>
        <begin position="322"/>
        <end position="363"/>
    </location>
</feature>
<dbReference type="Proteomes" id="UP000054350">
    <property type="component" value="Unassembled WGS sequence"/>
</dbReference>
<feature type="compositionally biased region" description="Low complexity" evidence="1">
    <location>
        <begin position="624"/>
        <end position="641"/>
    </location>
</feature>
<evidence type="ECO:0000313" key="2">
    <source>
        <dbReference type="EMBL" id="KNE56364.1"/>
    </source>
</evidence>